<gene>
    <name evidence="2" type="ORF">ACFOEE_03425</name>
</gene>
<evidence type="ECO:0008006" key="4">
    <source>
        <dbReference type="Google" id="ProtNLM"/>
    </source>
</evidence>
<feature type="signal peptide" evidence="1">
    <location>
        <begin position="1"/>
        <end position="21"/>
    </location>
</feature>
<keyword evidence="3" id="KW-1185">Reference proteome</keyword>
<proteinExistence type="predicted"/>
<sequence>MRQICLLLTLLVLVLAGNVLAGTEIVRFVDATSLKNNPNNRYFIKALDLALRKSEKQYGDYFLKAIDIPITQQRHFVELALGRIDVFWTMASPLRENFARAVPVPLAFGSYGIRLLAINKASQSFFAGVTNQVELSEFIALTGQDWPDTIILRESGLRLDDSHSEHDFYTLLQGNPQYYYPRGVTEIYSELSGPNGVGVEVEPNLAFVYPTVMYFYVANDNKLLANRLEAGLKAALADGSLEALFLSFPEHSEAFKQAQLHKRQLIKLVNNNLPKGVVASDIEKLQQKLINTVSDRQ</sequence>
<protein>
    <recommendedName>
        <fullName evidence="4">Solute-binding protein family 3/N-terminal domain-containing protein</fullName>
    </recommendedName>
</protein>
<accession>A0ABV7CG69</accession>
<dbReference type="RefSeq" id="WP_377120932.1">
    <property type="nucleotide sequence ID" value="NZ_JBHRSD010000006.1"/>
</dbReference>
<name>A0ABV7CG69_9GAMM</name>
<feature type="chain" id="PRO_5045416160" description="Solute-binding protein family 3/N-terminal domain-containing protein" evidence="1">
    <location>
        <begin position="22"/>
        <end position="297"/>
    </location>
</feature>
<dbReference type="EMBL" id="JBHRSD010000006">
    <property type="protein sequence ID" value="MFC3031573.1"/>
    <property type="molecule type" value="Genomic_DNA"/>
</dbReference>
<keyword evidence="1" id="KW-0732">Signal</keyword>
<comment type="caution">
    <text evidence="2">The sequence shown here is derived from an EMBL/GenBank/DDBJ whole genome shotgun (WGS) entry which is preliminary data.</text>
</comment>
<evidence type="ECO:0000256" key="1">
    <source>
        <dbReference type="SAM" id="SignalP"/>
    </source>
</evidence>
<evidence type="ECO:0000313" key="3">
    <source>
        <dbReference type="Proteomes" id="UP001595453"/>
    </source>
</evidence>
<reference evidence="3" key="1">
    <citation type="journal article" date="2019" name="Int. J. Syst. Evol. Microbiol.">
        <title>The Global Catalogue of Microorganisms (GCM) 10K type strain sequencing project: providing services to taxonomists for standard genome sequencing and annotation.</title>
        <authorList>
            <consortium name="The Broad Institute Genomics Platform"/>
            <consortium name="The Broad Institute Genome Sequencing Center for Infectious Disease"/>
            <person name="Wu L."/>
            <person name="Ma J."/>
        </authorList>
    </citation>
    <scope>NUCLEOTIDE SEQUENCE [LARGE SCALE GENOMIC DNA]</scope>
    <source>
        <strain evidence="3">KCTC 42730</strain>
    </source>
</reference>
<dbReference type="SUPFAM" id="SSF53850">
    <property type="entry name" value="Periplasmic binding protein-like II"/>
    <property type="match status" value="1"/>
</dbReference>
<organism evidence="2 3">
    <name type="scientific">Pseudoalteromonas fenneropenaei</name>
    <dbReference type="NCBI Taxonomy" id="1737459"/>
    <lineage>
        <taxon>Bacteria</taxon>
        <taxon>Pseudomonadati</taxon>
        <taxon>Pseudomonadota</taxon>
        <taxon>Gammaproteobacteria</taxon>
        <taxon>Alteromonadales</taxon>
        <taxon>Pseudoalteromonadaceae</taxon>
        <taxon>Pseudoalteromonas</taxon>
    </lineage>
</organism>
<dbReference type="Proteomes" id="UP001595453">
    <property type="component" value="Unassembled WGS sequence"/>
</dbReference>
<evidence type="ECO:0000313" key="2">
    <source>
        <dbReference type="EMBL" id="MFC3031573.1"/>
    </source>
</evidence>